<name>A0A833E8T3_9CREN</name>
<proteinExistence type="predicted"/>
<dbReference type="Proteomes" id="UP000600071">
    <property type="component" value="Unassembled WGS sequence"/>
</dbReference>
<gene>
    <name evidence="1" type="ORF">EYH50_03560</name>
</gene>
<evidence type="ECO:0000313" key="1">
    <source>
        <dbReference type="EMBL" id="HIQ24105.1"/>
    </source>
</evidence>
<accession>A0A833E8T3</accession>
<protein>
    <submittedName>
        <fullName evidence="1">Uncharacterized protein</fullName>
    </submittedName>
</protein>
<evidence type="ECO:0000313" key="2">
    <source>
        <dbReference type="Proteomes" id="UP000600071"/>
    </source>
</evidence>
<dbReference type="EMBL" id="DQVR01000079">
    <property type="protein sequence ID" value="HIQ24105.1"/>
    <property type="molecule type" value="Genomic_DNA"/>
</dbReference>
<organism evidence="1 2">
    <name type="scientific">Pyrodictium delaneyi</name>
    <dbReference type="NCBI Taxonomy" id="1273541"/>
    <lineage>
        <taxon>Archaea</taxon>
        <taxon>Thermoproteota</taxon>
        <taxon>Thermoprotei</taxon>
        <taxon>Desulfurococcales</taxon>
        <taxon>Pyrodictiaceae</taxon>
        <taxon>Pyrodictium</taxon>
    </lineage>
</organism>
<sequence length="79" mass="8524">MASGSEDFDKDADFEGDAIAALGIRGNIAFARYVLIFYAGSIRVPTIEADITLMKPNISDGEIKSWSQITTLHNCAAEV</sequence>
<comment type="caution">
    <text evidence="1">The sequence shown here is derived from an EMBL/GenBank/DDBJ whole genome shotgun (WGS) entry which is preliminary data.</text>
</comment>
<reference evidence="1" key="1">
    <citation type="journal article" date="2020" name="ISME J.">
        <title>Gammaproteobacteria mediating utilization of methyl-, sulfur- and petroleum organic compounds in deep ocean hydrothermal plumes.</title>
        <authorList>
            <person name="Zhou Z."/>
            <person name="Liu Y."/>
            <person name="Pan J."/>
            <person name="Cron B.R."/>
            <person name="Toner B.M."/>
            <person name="Anantharaman K."/>
            <person name="Breier J.A."/>
            <person name="Dick G.J."/>
            <person name="Li M."/>
        </authorList>
    </citation>
    <scope>NUCLEOTIDE SEQUENCE</scope>
    <source>
        <strain evidence="1">SZUA-1523</strain>
    </source>
</reference>
<dbReference type="AlphaFoldDB" id="A0A833E8T3"/>